<protein>
    <recommendedName>
        <fullName evidence="1">Abortive infection protein-like C-terminal domain-containing protein</fullName>
    </recommendedName>
</protein>
<evidence type="ECO:0000313" key="3">
    <source>
        <dbReference type="Proteomes" id="UP000005939"/>
    </source>
</evidence>
<organism evidence="2 3">
    <name type="scientific">Commensalibacter intestini A911</name>
    <dbReference type="NCBI Taxonomy" id="1088868"/>
    <lineage>
        <taxon>Bacteria</taxon>
        <taxon>Pseudomonadati</taxon>
        <taxon>Pseudomonadota</taxon>
        <taxon>Alphaproteobacteria</taxon>
        <taxon>Acetobacterales</taxon>
        <taxon>Acetobacteraceae</taxon>
    </lineage>
</organism>
<sequence>MVQLKYRRMRILDDAFCMHGGYVLDFSNRTFFEYFQDEFNINIYDNKYAINGGSKAKHLRAFIELEPSSIVLKVLKSLWDYRIKHFSCNETIEEKEDIEKRFLRLLEEIEGQSDVIQADGVDSFIQDQTLEELVQSIKQYIDNNKPHVAMDRLHTYCMKKFAYLISQKDSTVCVESDPLHSRVGKYIKLLKNEKKLTTTSEAIIKSSISIFDNLNDIRNNQSLAHDNNLLDYYEAKFIFNSINLILRFIRDIEKEQFEKSSV</sequence>
<evidence type="ECO:0000259" key="1">
    <source>
        <dbReference type="Pfam" id="PF14355"/>
    </source>
</evidence>
<dbReference type="eggNOG" id="COG1715">
    <property type="taxonomic scope" value="Bacteria"/>
</dbReference>
<evidence type="ECO:0000313" key="2">
    <source>
        <dbReference type="EMBL" id="EHD13096.1"/>
    </source>
</evidence>
<dbReference type="AlphaFoldDB" id="G6F383"/>
<dbReference type="OrthoDB" id="1395176at2"/>
<dbReference type="EMBL" id="AGFR01000012">
    <property type="protein sequence ID" value="EHD13096.1"/>
    <property type="molecule type" value="Genomic_DNA"/>
</dbReference>
<gene>
    <name evidence="2" type="ORF">CIN_20790</name>
</gene>
<dbReference type="Proteomes" id="UP000005939">
    <property type="component" value="Unassembled WGS sequence"/>
</dbReference>
<proteinExistence type="predicted"/>
<dbReference type="InterPro" id="IPR026001">
    <property type="entry name" value="Abi-like_C"/>
</dbReference>
<dbReference type="PATRIC" id="fig|1088868.3.peg.2085"/>
<comment type="caution">
    <text evidence="2">The sequence shown here is derived from an EMBL/GenBank/DDBJ whole genome shotgun (WGS) entry which is preliminary data.</text>
</comment>
<name>G6F383_9PROT</name>
<reference evidence="2 3" key="1">
    <citation type="submission" date="2011-10" db="EMBL/GenBank/DDBJ databases">
        <title>Genome Sequence of Commensalibacter intestini A911, isolated from Drosophila gut.</title>
        <authorList>
            <person name="Lee W.-J."/>
            <person name="Kim E.-K."/>
        </authorList>
    </citation>
    <scope>NUCLEOTIDE SEQUENCE [LARGE SCALE GENOMIC DNA]</scope>
    <source>
        <strain evidence="2 3">A911</strain>
    </source>
</reference>
<accession>G6F383</accession>
<feature type="domain" description="Abortive infection protein-like C-terminal" evidence="1">
    <location>
        <begin position="183"/>
        <end position="249"/>
    </location>
</feature>
<dbReference type="RefSeq" id="WP_008855069.1">
    <property type="nucleotide sequence ID" value="NZ_AGFR01000012.1"/>
</dbReference>
<dbReference type="Pfam" id="PF14355">
    <property type="entry name" value="Abi_C"/>
    <property type="match status" value="1"/>
</dbReference>